<evidence type="ECO:0000256" key="1">
    <source>
        <dbReference type="SAM" id="Phobius"/>
    </source>
</evidence>
<name>A0A6P0GPP2_9ACTN</name>
<protein>
    <submittedName>
        <fullName evidence="2">Threonine/serine exporter family protein</fullName>
    </submittedName>
</protein>
<dbReference type="Proteomes" id="UP000471126">
    <property type="component" value="Unassembled WGS sequence"/>
</dbReference>
<evidence type="ECO:0000313" key="2">
    <source>
        <dbReference type="EMBL" id="NEM08912.1"/>
    </source>
</evidence>
<feature type="non-terminal residue" evidence="2">
    <location>
        <position position="1"/>
    </location>
</feature>
<proteinExistence type="predicted"/>
<dbReference type="EMBL" id="JAAGWE010000048">
    <property type="protein sequence ID" value="NEM08912.1"/>
    <property type="molecule type" value="Genomic_DNA"/>
</dbReference>
<feature type="transmembrane region" description="Helical" evidence="1">
    <location>
        <begin position="12"/>
        <end position="36"/>
    </location>
</feature>
<gene>
    <name evidence="2" type="ORF">GCU54_23420</name>
</gene>
<keyword evidence="1" id="KW-0812">Transmembrane</keyword>
<dbReference type="AlphaFoldDB" id="A0A6P0GPP2"/>
<reference evidence="2 3" key="1">
    <citation type="submission" date="2019-12" db="EMBL/GenBank/DDBJ databases">
        <title>WGS of CPCC 203550 I12A-02606.</title>
        <authorList>
            <person name="Jiang Z."/>
        </authorList>
    </citation>
    <scope>NUCLEOTIDE SEQUENCE [LARGE SCALE GENOMIC DNA]</scope>
    <source>
        <strain evidence="2 3">I12A-02606</strain>
    </source>
</reference>
<keyword evidence="1" id="KW-0472">Membrane</keyword>
<accession>A0A6P0GPP2</accession>
<keyword evidence="1" id="KW-1133">Transmembrane helix</keyword>
<organism evidence="2 3">
    <name type="scientific">Geodermatophilus normandii</name>
    <dbReference type="NCBI Taxonomy" id="1137989"/>
    <lineage>
        <taxon>Bacteria</taxon>
        <taxon>Bacillati</taxon>
        <taxon>Actinomycetota</taxon>
        <taxon>Actinomycetes</taxon>
        <taxon>Geodermatophilales</taxon>
        <taxon>Geodermatophilaceae</taxon>
        <taxon>Geodermatophilus</taxon>
    </lineage>
</organism>
<comment type="caution">
    <text evidence="2">The sequence shown here is derived from an EMBL/GenBank/DDBJ whole genome shotgun (WGS) entry which is preliminary data.</text>
</comment>
<sequence>FTIVVDADTNGGLTALVGALAIGLALAAGVTLGGYLGRPLRGERDRYDERVRRRAMTTD</sequence>
<evidence type="ECO:0000313" key="3">
    <source>
        <dbReference type="Proteomes" id="UP000471126"/>
    </source>
</evidence>